<dbReference type="InterPro" id="IPR045097">
    <property type="entry name" value="Thymidate_synth/dCMP_Mease"/>
</dbReference>
<keyword evidence="5" id="KW-0963">Cytoplasm</keyword>
<dbReference type="InterPro" id="IPR020940">
    <property type="entry name" value="Thymidylate_synthase_AS"/>
</dbReference>
<reference evidence="8" key="1">
    <citation type="journal article" date="2012" name="Science">
        <title>Fermentation, hydrogen, and sulfur metabolism in multiple uncultivated bacterial phyla.</title>
        <authorList>
            <person name="Wrighton K.C."/>
            <person name="Thomas B.C."/>
            <person name="Sharon I."/>
            <person name="Miller C.S."/>
            <person name="Castelle C.J."/>
            <person name="VerBerkmoes N.C."/>
            <person name="Wilkins M.J."/>
            <person name="Hettich R.L."/>
            <person name="Lipton M.S."/>
            <person name="Williams K.H."/>
            <person name="Long P.E."/>
            <person name="Banfield J.F."/>
        </authorList>
    </citation>
    <scope>NUCLEOTIDE SEQUENCE [LARGE SCALE GENOMIC DNA]</scope>
</reference>
<dbReference type="Gene3D" id="3.30.572.10">
    <property type="entry name" value="Thymidylate synthase/dCMP hydroxymethylase domain"/>
    <property type="match status" value="1"/>
</dbReference>
<dbReference type="PRINTS" id="PR00108">
    <property type="entry name" value="THYMDSNTHASE"/>
</dbReference>
<evidence type="ECO:0000256" key="3">
    <source>
        <dbReference type="ARBA" id="ARBA00022679"/>
    </source>
</evidence>
<dbReference type="InterPro" id="IPR036926">
    <property type="entry name" value="Thymidate_synth/dCMP_Mease_sf"/>
</dbReference>
<dbReference type="NCBIfam" id="TIGR03284">
    <property type="entry name" value="thym_sym"/>
    <property type="match status" value="1"/>
</dbReference>
<feature type="binding site" evidence="5">
    <location>
        <position position="302"/>
    </location>
    <ligand>
        <name>(6R)-5,10-methylene-5,6,7,8-tetrahydrofolate</name>
        <dbReference type="ChEBI" id="CHEBI:15636"/>
    </ligand>
</feature>
<feature type="domain" description="Thymidylate synthase/dCMP hydroxymethylase" evidence="7">
    <location>
        <begin position="10"/>
        <end position="303"/>
    </location>
</feature>
<dbReference type="InterPro" id="IPR023451">
    <property type="entry name" value="Thymidate_synth/dCMP_Mease_dom"/>
</dbReference>
<dbReference type="PANTHER" id="PTHR11548:SF1">
    <property type="entry name" value="THYMIDYLATE SYNTHASE 1"/>
    <property type="match status" value="1"/>
</dbReference>
<feature type="binding site" description="in other chain" evidence="5">
    <location>
        <position position="27"/>
    </location>
    <ligand>
        <name>dUMP</name>
        <dbReference type="ChEBI" id="CHEBI:246422"/>
        <note>ligand shared between dimeric partners</note>
    </ligand>
</feature>
<comment type="catalytic activity">
    <reaction evidence="5">
        <text>dUMP + (6R)-5,10-methylene-5,6,7,8-tetrahydrofolate = 7,8-dihydrofolate + dTMP</text>
        <dbReference type="Rhea" id="RHEA:12104"/>
        <dbReference type="ChEBI" id="CHEBI:15636"/>
        <dbReference type="ChEBI" id="CHEBI:57451"/>
        <dbReference type="ChEBI" id="CHEBI:63528"/>
        <dbReference type="ChEBI" id="CHEBI:246422"/>
        <dbReference type="EC" id="2.1.1.45"/>
    </reaction>
</comment>
<dbReference type="UniPathway" id="UPA00575"/>
<dbReference type="CDD" id="cd00351">
    <property type="entry name" value="TS_Pyrimidine_HMase"/>
    <property type="match status" value="1"/>
</dbReference>
<protein>
    <recommendedName>
        <fullName evidence="1 5">Thymidylate synthase</fullName>
        <shortName evidence="5">TS</shortName>
        <shortName evidence="5">TSase</shortName>
        <ecNumber evidence="1 5">2.1.1.45</ecNumber>
    </recommendedName>
</protein>
<evidence type="ECO:0000259" key="7">
    <source>
        <dbReference type="Pfam" id="PF00303"/>
    </source>
</evidence>
<sequence>MKKNAHIDVQYGELVGEILQSPKKENRTGINTYATACWAIRHDMADGFPLLTTKKMGMKNISAELECFIKGFSSKKEFHDRKCFIWDEWCNPQKVPYGNDEASKAKMMAEDDLGRIYGVQWRDWKKYVKDEATGLYKQESIDQLKNAIDILKNDPFGSPGRRIMVNAWNPAELNQMALPPCHYAFQLIVTLNHQGEKVLNLEWNQRSVDTMLGLPYNIASYALLLLLLAKEVAMVPGILMGTLGDVHVYENHITNAKEQISREPYKLPTLEITNFTSIWDWEYTDFELVGYESHPKVDYKIAV</sequence>
<dbReference type="InterPro" id="IPR000398">
    <property type="entry name" value="Thymidylate_synthase"/>
</dbReference>
<dbReference type="GO" id="GO:0004799">
    <property type="term" value="F:thymidylate synthase activity"/>
    <property type="evidence" value="ECO:0007669"/>
    <property type="project" value="UniProtKB-UniRule"/>
</dbReference>
<feature type="binding site" evidence="5">
    <location>
        <position position="209"/>
    </location>
    <ligand>
        <name>(6R)-5,10-methylene-5,6,7,8-tetrahydrofolate</name>
        <dbReference type="ChEBI" id="CHEBI:15636"/>
    </ligand>
</feature>
<dbReference type="SUPFAM" id="SSF55831">
    <property type="entry name" value="Thymidylate synthase/dCMP hydroxymethylase"/>
    <property type="match status" value="1"/>
</dbReference>
<dbReference type="Pfam" id="PF00303">
    <property type="entry name" value="Thymidylat_synt"/>
    <property type="match status" value="1"/>
</dbReference>
<comment type="subunit">
    <text evidence="5">Homodimer.</text>
</comment>
<accession>K1XJA6</accession>
<feature type="binding site" description="in other chain" evidence="5">
    <location>
        <position position="217"/>
    </location>
    <ligand>
        <name>dUMP</name>
        <dbReference type="ChEBI" id="CHEBI:246422"/>
        <note>ligand shared between dimeric partners</note>
    </ligand>
</feature>
<comment type="subcellular location">
    <subcellularLocation>
        <location evidence="5">Cytoplasm</location>
    </subcellularLocation>
</comment>
<keyword evidence="4 5" id="KW-0545">Nucleotide biosynthesis</keyword>
<comment type="caution">
    <text evidence="5">Lacks conserved residue(s) required for the propagation of feature annotation.</text>
</comment>
<evidence type="ECO:0000256" key="4">
    <source>
        <dbReference type="ARBA" id="ARBA00022727"/>
    </source>
</evidence>
<dbReference type="GO" id="GO:0006235">
    <property type="term" value="P:dTTP biosynthetic process"/>
    <property type="evidence" value="ECO:0007669"/>
    <property type="project" value="UniProtKB-UniRule"/>
</dbReference>
<evidence type="ECO:0000256" key="2">
    <source>
        <dbReference type="ARBA" id="ARBA00022603"/>
    </source>
</evidence>
<evidence type="ECO:0000256" key="5">
    <source>
        <dbReference type="HAMAP-Rule" id="MF_00008"/>
    </source>
</evidence>
<dbReference type="AlphaFoldDB" id="K1XJA6"/>
<comment type="pathway">
    <text evidence="5">Pyrimidine metabolism; dTTP biosynthesis.</text>
</comment>
<feature type="active site" evidence="6">
    <location>
        <position position="181"/>
    </location>
</feature>
<dbReference type="PANTHER" id="PTHR11548">
    <property type="entry name" value="THYMIDYLATE SYNTHASE 1"/>
    <property type="match status" value="1"/>
</dbReference>
<feature type="binding site" description="in other chain" evidence="5">
    <location>
        <begin position="206"/>
        <end position="209"/>
    </location>
    <ligand>
        <name>dUMP</name>
        <dbReference type="ChEBI" id="CHEBI:246422"/>
        <note>ligand shared between dimeric partners</note>
    </ligand>
</feature>
<dbReference type="PROSITE" id="PS00091">
    <property type="entry name" value="THYMIDYLATE_SYNTHASE"/>
    <property type="match status" value="1"/>
</dbReference>
<comment type="caution">
    <text evidence="8">The sequence shown here is derived from an EMBL/GenBank/DDBJ whole genome shotgun (WGS) entry which is preliminary data.</text>
</comment>
<organism evidence="8">
    <name type="scientific">uncultured bacterium</name>
    <name type="common">gcode 4</name>
    <dbReference type="NCBI Taxonomy" id="1234023"/>
    <lineage>
        <taxon>Bacteria</taxon>
        <taxon>environmental samples</taxon>
    </lineage>
</organism>
<comment type="similarity">
    <text evidence="5">Belongs to the thymidylate synthase family. Bacterial-type ThyA subfamily.</text>
</comment>
<dbReference type="EMBL" id="AMFJ01036099">
    <property type="protein sequence ID" value="EKD25261.1"/>
    <property type="molecule type" value="Genomic_DNA"/>
</dbReference>
<feature type="binding site" evidence="5">
    <location>
        <begin position="161"/>
        <end position="162"/>
    </location>
    <ligand>
        <name>dUMP</name>
        <dbReference type="ChEBI" id="CHEBI:246422"/>
        <note>ligand shared between dimeric partners</note>
    </ligand>
</feature>
<dbReference type="GO" id="GO:0006231">
    <property type="term" value="P:dTMP biosynthetic process"/>
    <property type="evidence" value="ECO:0007669"/>
    <property type="project" value="UniProtKB-UniRule"/>
</dbReference>
<feature type="binding site" description="in other chain" evidence="5">
    <location>
        <begin position="247"/>
        <end position="249"/>
    </location>
    <ligand>
        <name>dUMP</name>
        <dbReference type="ChEBI" id="CHEBI:246422"/>
        <note>ligand shared between dimeric partners</note>
    </ligand>
</feature>
<dbReference type="GO" id="GO:0032259">
    <property type="term" value="P:methylation"/>
    <property type="evidence" value="ECO:0007669"/>
    <property type="project" value="UniProtKB-KW"/>
</dbReference>
<evidence type="ECO:0000256" key="1">
    <source>
        <dbReference type="ARBA" id="ARBA00011947"/>
    </source>
</evidence>
<proteinExistence type="inferred from homology"/>
<gene>
    <name evidence="5 8" type="primary">thyA</name>
    <name evidence="8" type="ORF">ACD_80C00092G0005</name>
</gene>
<evidence type="ECO:0000313" key="8">
    <source>
        <dbReference type="EMBL" id="EKD25261.1"/>
    </source>
</evidence>
<comment type="function">
    <text evidence="5">Catalyzes the reductive methylation of 2'-deoxyuridine-5'-monophosphate (dUMP) to 2'-deoxythymidine-5'-monophosphate (dTMP) while utilizing 5,10-methylenetetrahydrofolate (mTHF) as the methyl donor and reductant in the reaction, yielding dihydrofolate (DHF) as a by-product. This enzymatic reaction provides an intracellular de novo source of dTMP, an essential precursor for DNA biosynthesis.</text>
</comment>
<feature type="active site" description="Nucleophile" evidence="5">
    <location>
        <position position="181"/>
    </location>
</feature>
<keyword evidence="3 5" id="KW-0808">Transferase</keyword>
<dbReference type="HAMAP" id="MF_00008">
    <property type="entry name" value="Thymidy_synth_bact"/>
    <property type="match status" value="1"/>
</dbReference>
<keyword evidence="2 5" id="KW-0489">Methyltransferase</keyword>
<name>K1XJA6_9BACT</name>
<dbReference type="GO" id="GO:0005829">
    <property type="term" value="C:cytosol"/>
    <property type="evidence" value="ECO:0007669"/>
    <property type="project" value="TreeGrafter"/>
</dbReference>
<evidence type="ECO:0000256" key="6">
    <source>
        <dbReference type="PROSITE-ProRule" id="PRU10016"/>
    </source>
</evidence>
<dbReference type="EC" id="2.1.1.45" evidence="1 5"/>